<evidence type="ECO:0000259" key="9">
    <source>
        <dbReference type="Pfam" id="PF21365"/>
    </source>
</evidence>
<protein>
    <recommendedName>
        <fullName evidence="5">alpha-D-xyloside xylohydrolase</fullName>
        <ecNumber evidence="5">3.2.1.177</ecNumber>
    </recommendedName>
</protein>
<dbReference type="Gene3D" id="3.20.20.80">
    <property type="entry name" value="Glycosidases"/>
    <property type="match status" value="1"/>
</dbReference>
<evidence type="ECO:0000259" key="8">
    <source>
        <dbReference type="Pfam" id="PF13802"/>
    </source>
</evidence>
<dbReference type="InterPro" id="IPR000322">
    <property type="entry name" value="Glyco_hydro_31_TIM"/>
</dbReference>
<evidence type="ECO:0000256" key="6">
    <source>
        <dbReference type="RuleBase" id="RU361185"/>
    </source>
</evidence>
<dbReference type="FunFam" id="3.20.20.80:FF:000053">
    <property type="entry name" value="Alpha-xylosidase YicI"/>
    <property type="match status" value="1"/>
</dbReference>
<evidence type="ECO:0000256" key="1">
    <source>
        <dbReference type="ARBA" id="ARBA00007806"/>
    </source>
</evidence>
<proteinExistence type="inferred from homology"/>
<reference evidence="10" key="1">
    <citation type="journal article" date="2020" name="mSystems">
        <title>Genome- and Community-Level Interaction Insights into Carbon Utilization and Element Cycling Functions of Hydrothermarchaeota in Hydrothermal Sediment.</title>
        <authorList>
            <person name="Zhou Z."/>
            <person name="Liu Y."/>
            <person name="Xu W."/>
            <person name="Pan J."/>
            <person name="Luo Z.H."/>
            <person name="Li M."/>
        </authorList>
    </citation>
    <scope>NUCLEOTIDE SEQUENCE [LARGE SCALE GENOMIC DNA]</scope>
    <source>
        <strain evidence="10">SpSt-81</strain>
    </source>
</reference>
<dbReference type="AlphaFoldDB" id="A0A7C3MJS5"/>
<dbReference type="GO" id="GO:0030246">
    <property type="term" value="F:carbohydrate binding"/>
    <property type="evidence" value="ECO:0007669"/>
    <property type="project" value="InterPro"/>
</dbReference>
<dbReference type="GO" id="GO:0005975">
    <property type="term" value="P:carbohydrate metabolic process"/>
    <property type="evidence" value="ECO:0007669"/>
    <property type="project" value="InterPro"/>
</dbReference>
<evidence type="ECO:0000256" key="3">
    <source>
        <dbReference type="ARBA" id="ARBA00023295"/>
    </source>
</evidence>
<dbReference type="Pfam" id="PF13802">
    <property type="entry name" value="Gal_mutarotas_2"/>
    <property type="match status" value="1"/>
</dbReference>
<keyword evidence="2 6" id="KW-0378">Hydrolase</keyword>
<organism evidence="10">
    <name type="scientific">Dictyoglomus thermophilum</name>
    <dbReference type="NCBI Taxonomy" id="14"/>
    <lineage>
        <taxon>Bacteria</taxon>
        <taxon>Pseudomonadati</taxon>
        <taxon>Dictyoglomota</taxon>
        <taxon>Dictyoglomia</taxon>
        <taxon>Dictyoglomales</taxon>
        <taxon>Dictyoglomaceae</taxon>
        <taxon>Dictyoglomus</taxon>
    </lineage>
</organism>
<feature type="domain" description="Glycoside hydrolase family 31 TIM barrel" evidence="7">
    <location>
        <begin position="260"/>
        <end position="573"/>
    </location>
</feature>
<dbReference type="InterPro" id="IPR025887">
    <property type="entry name" value="Glyco_hydro_31_N_dom"/>
</dbReference>
<dbReference type="Pfam" id="PF21365">
    <property type="entry name" value="Glyco_hydro_31_3rd"/>
    <property type="match status" value="1"/>
</dbReference>
<dbReference type="EMBL" id="DTIN01000008">
    <property type="protein sequence ID" value="HFX12671.1"/>
    <property type="molecule type" value="Genomic_DNA"/>
</dbReference>
<evidence type="ECO:0000313" key="10">
    <source>
        <dbReference type="EMBL" id="HFX12671.1"/>
    </source>
</evidence>
<dbReference type="InterPro" id="IPR048395">
    <property type="entry name" value="Glyco_hydro_31_C"/>
</dbReference>
<comment type="similarity">
    <text evidence="1 6">Belongs to the glycosyl hydrolase 31 family.</text>
</comment>
<dbReference type="GO" id="GO:0061634">
    <property type="term" value="F:alpha-D-xyloside xylohydrolase"/>
    <property type="evidence" value="ECO:0007669"/>
    <property type="project" value="UniProtKB-EC"/>
</dbReference>
<accession>A0A7C3MJS5</accession>
<dbReference type="CDD" id="cd14752">
    <property type="entry name" value="GH31_N"/>
    <property type="match status" value="1"/>
</dbReference>
<dbReference type="PANTHER" id="PTHR43053:SF4">
    <property type="entry name" value="MYOGENESIS-REGULATING GLYCOSIDASE"/>
    <property type="match status" value="1"/>
</dbReference>
<evidence type="ECO:0000259" key="7">
    <source>
        <dbReference type="Pfam" id="PF01055"/>
    </source>
</evidence>
<gene>
    <name evidence="10" type="primary">yicI</name>
    <name evidence="10" type="ORF">ENW00_00690</name>
</gene>
<dbReference type="SUPFAM" id="SSF51445">
    <property type="entry name" value="(Trans)glycosidases"/>
    <property type="match status" value="1"/>
</dbReference>
<evidence type="ECO:0000256" key="5">
    <source>
        <dbReference type="ARBA" id="ARBA00066962"/>
    </source>
</evidence>
<dbReference type="InterPro" id="IPR017853">
    <property type="entry name" value="GH"/>
</dbReference>
<dbReference type="InterPro" id="IPR013780">
    <property type="entry name" value="Glyco_hydro_b"/>
</dbReference>
<dbReference type="NCBIfam" id="NF007940">
    <property type="entry name" value="PRK10658.1"/>
    <property type="match status" value="1"/>
</dbReference>
<feature type="domain" description="Glycoside hydrolase family 31 N-terminal" evidence="8">
    <location>
        <begin position="55"/>
        <end position="218"/>
    </location>
</feature>
<evidence type="ECO:0000256" key="2">
    <source>
        <dbReference type="ARBA" id="ARBA00022801"/>
    </source>
</evidence>
<comment type="catalytic activity">
    <reaction evidence="4">
        <text>Hydrolysis of terminal, non-reducing alpha-D-xylose residues with release of alpha-D-xylose.</text>
        <dbReference type="EC" id="3.2.1.177"/>
    </reaction>
</comment>
<dbReference type="SUPFAM" id="SSF117125">
    <property type="entry name" value="Putative glucosidase YicI, C-terminal domain"/>
    <property type="match status" value="1"/>
</dbReference>
<evidence type="ECO:0000256" key="4">
    <source>
        <dbReference type="ARBA" id="ARBA00052064"/>
    </source>
</evidence>
<dbReference type="SUPFAM" id="SSF51011">
    <property type="entry name" value="Glycosyl hydrolase domain"/>
    <property type="match status" value="1"/>
</dbReference>
<dbReference type="Gene3D" id="2.60.40.1760">
    <property type="entry name" value="glycosyl hydrolase (family 31)"/>
    <property type="match status" value="1"/>
</dbReference>
<dbReference type="CDD" id="cd06593">
    <property type="entry name" value="GH31_xylosidase_YicI"/>
    <property type="match status" value="1"/>
</dbReference>
<dbReference type="PANTHER" id="PTHR43053">
    <property type="entry name" value="GLYCOSIDASE FAMILY 31"/>
    <property type="match status" value="1"/>
</dbReference>
<sequence length="775" mass="90055">MRFTDGHWRIREGIRIHYPFMVWDYEVKEKEVIVYAPYTFVRNRGETLFGPLLEIHFSAPFPNVIEVISYHFKGVVEKGPSFELNKDKNFKPEILDKEDVIILKSGNLRVEINKKGVFKYTFFWKDKKLTSSGFKHMAYAIDENKTPYMVEQLDLSVGELVYGLGERFSPFIKNGQQVDMWNADAGTISDQTYKNIPFYITNRDYGVFVNHPERVSFEIATENVERVQFSVKGEKINYFIVAGENLKEVIENYTLLTGRPALPPSWSFGLWLTTSFTTNYDEKTVTSFIDGMKERNIPLHVFHFDCFWMKEYHWVDFEWDQRVFPNPEDMLKRLKDRGLKICVWINPYIAQRSKLFEEGKEKGYLLKKPHGDVWQTDEWQPGMGIVDFTNPSARKWYANKLKELIRMGVDVFKTDFGERIPTDVVYYDGSDPEKMHNFYTYLYNKTVFEALKEELGEENAIVFARSATAGSQKFPVHWGGDCLSTYESMAETLRGGLSLGLCGFAFWSHDIAGFDSSATPDLYKRWVAFGLLSSHSRLHGNHDYKVPWLYDEEAVDVLRFFVNLKCQLMPYLFAKAVEAVNKGIPMMRAMLLEFEEDPTCHFLDRQYMLGDSLLVAPIFSETGEVEYYLPNVGIWTNLITGERKEGGKWYKEKYDYFSLPLMARPGSIIAIGNNKERTDYDYADGVTLYVFEPQDGKVSVCEIYNQQREVELKVNLLKDKDEIVINVEKDSGKMFSVLLFNTYEIEKVEGGSLEKTDKGILIKPNKGIKEIKIRF</sequence>
<dbReference type="EC" id="3.2.1.177" evidence="5"/>
<dbReference type="Pfam" id="PF01055">
    <property type="entry name" value="Glyco_hydro_31_2nd"/>
    <property type="match status" value="1"/>
</dbReference>
<dbReference type="InterPro" id="IPR050985">
    <property type="entry name" value="Alpha-glycosidase_related"/>
</dbReference>
<dbReference type="InterPro" id="IPR011013">
    <property type="entry name" value="Gal_mutarotase_sf_dom"/>
</dbReference>
<comment type="caution">
    <text evidence="10">The sequence shown here is derived from an EMBL/GenBank/DDBJ whole genome shotgun (WGS) entry which is preliminary data.</text>
</comment>
<dbReference type="Gene3D" id="2.60.40.1180">
    <property type="entry name" value="Golgi alpha-mannosidase II"/>
    <property type="match status" value="2"/>
</dbReference>
<keyword evidence="3 6" id="KW-0326">Glycosidase</keyword>
<feature type="domain" description="Glycosyl hydrolase family 31 C-terminal" evidence="9">
    <location>
        <begin position="583"/>
        <end position="669"/>
    </location>
</feature>
<dbReference type="SUPFAM" id="SSF74650">
    <property type="entry name" value="Galactose mutarotase-like"/>
    <property type="match status" value="1"/>
</dbReference>
<name>A0A7C3MJS5_DICTH</name>